<dbReference type="GO" id="GO:0060170">
    <property type="term" value="C:ciliary membrane"/>
    <property type="evidence" value="ECO:0007669"/>
    <property type="project" value="UniProtKB-SubCell"/>
</dbReference>
<protein>
    <recommendedName>
        <fullName evidence="3">Transmembrane protein 231</fullName>
    </recommendedName>
</protein>
<dbReference type="WBParaSite" id="jg6960">
    <property type="protein sequence ID" value="jg6960"/>
    <property type="gene ID" value="jg6960"/>
</dbReference>
<dbReference type="PANTHER" id="PTHR14605:SF1">
    <property type="entry name" value="TRANSMEMBRANE PROTEIN 231"/>
    <property type="match status" value="1"/>
</dbReference>
<organism evidence="12 13">
    <name type="scientific">Ditylenchus dipsaci</name>
    <dbReference type="NCBI Taxonomy" id="166011"/>
    <lineage>
        <taxon>Eukaryota</taxon>
        <taxon>Metazoa</taxon>
        <taxon>Ecdysozoa</taxon>
        <taxon>Nematoda</taxon>
        <taxon>Chromadorea</taxon>
        <taxon>Rhabditida</taxon>
        <taxon>Tylenchina</taxon>
        <taxon>Tylenchomorpha</taxon>
        <taxon>Sphaerularioidea</taxon>
        <taxon>Anguinidae</taxon>
        <taxon>Anguininae</taxon>
        <taxon>Ditylenchus</taxon>
    </lineage>
</organism>
<dbReference type="GO" id="GO:0032880">
    <property type="term" value="P:regulation of protein localization"/>
    <property type="evidence" value="ECO:0007669"/>
    <property type="project" value="TreeGrafter"/>
</dbReference>
<dbReference type="InterPro" id="IPR019306">
    <property type="entry name" value="TMEM231"/>
</dbReference>
<dbReference type="GO" id="GO:0035869">
    <property type="term" value="C:ciliary transition zone"/>
    <property type="evidence" value="ECO:0007669"/>
    <property type="project" value="TreeGrafter"/>
</dbReference>
<evidence type="ECO:0000256" key="8">
    <source>
        <dbReference type="ARBA" id="ARBA00023136"/>
    </source>
</evidence>
<comment type="subcellular location">
    <subcellularLocation>
        <location evidence="1">Cell projection</location>
        <location evidence="1">Cilium membrane</location>
        <topology evidence="1">Multi-pass membrane protein</topology>
    </subcellularLocation>
</comment>
<name>A0A915EJG5_9BILA</name>
<evidence type="ECO:0000256" key="5">
    <source>
        <dbReference type="ARBA" id="ARBA00022692"/>
    </source>
</evidence>
<evidence type="ECO:0000313" key="12">
    <source>
        <dbReference type="Proteomes" id="UP000887574"/>
    </source>
</evidence>
<evidence type="ECO:0000256" key="11">
    <source>
        <dbReference type="ARBA" id="ARBA00024803"/>
    </source>
</evidence>
<keyword evidence="5" id="KW-0812">Transmembrane</keyword>
<comment type="similarity">
    <text evidence="2">Belongs to the TMEM231 family.</text>
</comment>
<keyword evidence="10" id="KW-0966">Cell projection</keyword>
<dbReference type="AlphaFoldDB" id="A0A915EJG5"/>
<keyword evidence="7" id="KW-0969">Cilium</keyword>
<evidence type="ECO:0000256" key="9">
    <source>
        <dbReference type="ARBA" id="ARBA00023180"/>
    </source>
</evidence>
<evidence type="ECO:0000256" key="3">
    <source>
        <dbReference type="ARBA" id="ARBA00015087"/>
    </source>
</evidence>
<dbReference type="PANTHER" id="PTHR14605">
    <property type="entry name" value="CHST5 PROTEIN"/>
    <property type="match status" value="1"/>
</dbReference>
<evidence type="ECO:0000256" key="4">
    <source>
        <dbReference type="ARBA" id="ARBA00022475"/>
    </source>
</evidence>
<evidence type="ECO:0000256" key="6">
    <source>
        <dbReference type="ARBA" id="ARBA00022989"/>
    </source>
</evidence>
<comment type="function">
    <text evidence="11">Transmembrane component of the tectonic-like complex, a complex localized at the transition zone of primary cilia and acting as a barrier that prevents diffusion of transmembrane proteins between the cilia and plasma membranes. Required for ciliogenesis and sonic hedgehog/SHH signaling.</text>
</comment>
<dbReference type="Proteomes" id="UP000887574">
    <property type="component" value="Unplaced"/>
</dbReference>
<keyword evidence="12" id="KW-1185">Reference proteome</keyword>
<evidence type="ECO:0000256" key="7">
    <source>
        <dbReference type="ARBA" id="ARBA00023069"/>
    </source>
</evidence>
<accession>A0A915EJG5</accession>
<keyword evidence="4" id="KW-1003">Cell membrane</keyword>
<dbReference type="GO" id="GO:0060271">
    <property type="term" value="P:cilium assembly"/>
    <property type="evidence" value="ECO:0007669"/>
    <property type="project" value="TreeGrafter"/>
</dbReference>
<sequence>MTFQPLSNAYKAHPCSAANLWKNFSNFLIVVLSLLITFTSQGLWKKTNTYLEQPIIEFQRHCTFLLRDQSGDPNQYLFWSSFDAFNQLAQYSTAVNLEADRLVVPLIESEELDHNEDGKPDELLVNVKLRPPSAMEAFRVHNVFYALEVKVRLEYRALVETTGWMVGSVEHLFAGQSLTVWGDLHFLQKRPLPSYGLVQINNTTTNSSDLFDQEDFHLANFFPLQIQKRNFEQNFSVDLLGKTETWIPLFHSNDNFTQQQQEFGINFRILIREQNIVYQTDALELLKWAWIQYFAILIVVRYLIGELSSFLYENHVLGSVVVGHDQKVKIN</sequence>
<proteinExistence type="inferred from homology"/>
<evidence type="ECO:0000256" key="2">
    <source>
        <dbReference type="ARBA" id="ARBA00009082"/>
    </source>
</evidence>
<dbReference type="Pfam" id="PF10149">
    <property type="entry name" value="TM231"/>
    <property type="match status" value="1"/>
</dbReference>
<keyword evidence="8" id="KW-0472">Membrane</keyword>
<keyword evidence="6" id="KW-1133">Transmembrane helix</keyword>
<reference evidence="13" key="1">
    <citation type="submission" date="2022-11" db="UniProtKB">
        <authorList>
            <consortium name="WormBaseParasite"/>
        </authorList>
    </citation>
    <scope>IDENTIFICATION</scope>
</reference>
<keyword evidence="9" id="KW-0325">Glycoprotein</keyword>
<evidence type="ECO:0000256" key="10">
    <source>
        <dbReference type="ARBA" id="ARBA00023273"/>
    </source>
</evidence>
<evidence type="ECO:0000313" key="13">
    <source>
        <dbReference type="WBParaSite" id="jg6960"/>
    </source>
</evidence>
<evidence type="ECO:0000256" key="1">
    <source>
        <dbReference type="ARBA" id="ARBA00004272"/>
    </source>
</evidence>